<evidence type="ECO:0000256" key="3">
    <source>
        <dbReference type="ARBA" id="ARBA00022448"/>
    </source>
</evidence>
<dbReference type="InterPro" id="IPR036228">
    <property type="entry name" value="ATP_synth_F0_dsu_sf_mt"/>
</dbReference>
<dbReference type="GO" id="GO:0015078">
    <property type="term" value="F:proton transmembrane transporter activity"/>
    <property type="evidence" value="ECO:0007669"/>
    <property type="project" value="InterPro"/>
</dbReference>
<dbReference type="EMBL" id="HBGN01039854">
    <property type="protein sequence ID" value="CAD9358411.1"/>
    <property type="molecule type" value="Transcribed_RNA"/>
</dbReference>
<evidence type="ECO:0000256" key="6">
    <source>
        <dbReference type="ARBA" id="ARBA00022792"/>
    </source>
</evidence>
<comment type="subcellular location">
    <subcellularLocation>
        <location evidence="1">Mitochondrion inner membrane</location>
    </subcellularLocation>
</comment>
<evidence type="ECO:0000256" key="5">
    <source>
        <dbReference type="ARBA" id="ARBA00022781"/>
    </source>
</evidence>
<comment type="similarity">
    <text evidence="2">Belongs to the ATPase d subunit family.</text>
</comment>
<dbReference type="SUPFAM" id="SSF161065">
    <property type="entry name" value="ATP synthase D chain-like"/>
    <property type="match status" value="1"/>
</dbReference>
<keyword evidence="3" id="KW-0813">Transport</keyword>
<feature type="coiled-coil region" evidence="10">
    <location>
        <begin position="108"/>
        <end position="135"/>
    </location>
</feature>
<evidence type="ECO:0000256" key="10">
    <source>
        <dbReference type="SAM" id="Coils"/>
    </source>
</evidence>
<evidence type="ECO:0000256" key="9">
    <source>
        <dbReference type="ARBA" id="ARBA00023136"/>
    </source>
</evidence>
<dbReference type="InterPro" id="IPR008689">
    <property type="entry name" value="ATP_synth_F0_dsu_mt"/>
</dbReference>
<evidence type="ECO:0000313" key="12">
    <source>
        <dbReference type="EMBL" id="CAE4656040.1"/>
    </source>
</evidence>
<reference evidence="12" key="1">
    <citation type="submission" date="2021-01" db="EMBL/GenBank/DDBJ databases">
        <authorList>
            <person name="Corre E."/>
            <person name="Pelletier E."/>
            <person name="Niang G."/>
            <person name="Scheremetjew M."/>
            <person name="Finn R."/>
            <person name="Kale V."/>
            <person name="Holt S."/>
            <person name="Cochrane G."/>
            <person name="Meng A."/>
            <person name="Brown T."/>
            <person name="Cohen L."/>
        </authorList>
    </citation>
    <scope>NUCLEOTIDE SEQUENCE</scope>
    <source>
        <strain evidence="12">GSO104</strain>
        <strain evidence="11">Pop2</strain>
    </source>
</reference>
<dbReference type="GO" id="GO:0005743">
    <property type="term" value="C:mitochondrial inner membrane"/>
    <property type="evidence" value="ECO:0007669"/>
    <property type="project" value="UniProtKB-SubCell"/>
</dbReference>
<gene>
    <name evidence="12" type="ORF">DBRI00130_LOCUS39315</name>
    <name evidence="11" type="ORF">DBRI1063_LOCUS25509</name>
</gene>
<dbReference type="Pfam" id="PF05873">
    <property type="entry name" value="Mt_ATP-synt_D"/>
    <property type="match status" value="1"/>
</dbReference>
<dbReference type="PANTHER" id="PTHR12700">
    <property type="entry name" value="ATP SYNTHASE SUBUNIT D, MITOCHONDRIAL"/>
    <property type="match status" value="1"/>
</dbReference>
<proteinExistence type="inferred from homology"/>
<keyword evidence="7" id="KW-0406">Ion transport</keyword>
<evidence type="ECO:0000256" key="8">
    <source>
        <dbReference type="ARBA" id="ARBA00023128"/>
    </source>
</evidence>
<protein>
    <submittedName>
        <fullName evidence="12">Uncharacterized protein</fullName>
    </submittedName>
</protein>
<evidence type="ECO:0000313" key="11">
    <source>
        <dbReference type="EMBL" id="CAD9358411.1"/>
    </source>
</evidence>
<keyword evidence="5" id="KW-0375">Hydrogen ion transport</keyword>
<evidence type="ECO:0000256" key="1">
    <source>
        <dbReference type="ARBA" id="ARBA00004273"/>
    </source>
</evidence>
<evidence type="ECO:0000256" key="7">
    <source>
        <dbReference type="ARBA" id="ARBA00023065"/>
    </source>
</evidence>
<dbReference type="EMBL" id="HBNS01054145">
    <property type="protein sequence ID" value="CAE4656040.1"/>
    <property type="molecule type" value="Transcribed_RNA"/>
</dbReference>
<sequence length="173" mass="19338">MSFAGTVRRVATRKITQRSVDWSAPVFKGGDQELAAQVGRFRAWAGAAEAMAEKYSEPPAPIDFAAAKSSVRDKALVEALEALYTTSKPPVETHEWSAEDQADKAQQIEDAQGRLAFTQEMIEETEAELAFLRANRTTRETSGNDLKQNFPDIAEEVEKEIENREWFKDTLAK</sequence>
<organism evidence="12">
    <name type="scientific">Ditylum brightwellii</name>
    <dbReference type="NCBI Taxonomy" id="49249"/>
    <lineage>
        <taxon>Eukaryota</taxon>
        <taxon>Sar</taxon>
        <taxon>Stramenopiles</taxon>
        <taxon>Ochrophyta</taxon>
        <taxon>Bacillariophyta</taxon>
        <taxon>Mediophyceae</taxon>
        <taxon>Lithodesmiophycidae</taxon>
        <taxon>Lithodesmiales</taxon>
        <taxon>Lithodesmiaceae</taxon>
        <taxon>Ditylum</taxon>
    </lineage>
</organism>
<dbReference type="Gene3D" id="6.10.280.70">
    <property type="match status" value="1"/>
</dbReference>
<dbReference type="AlphaFoldDB" id="A0A6S8YNK8"/>
<dbReference type="GO" id="GO:0045259">
    <property type="term" value="C:proton-transporting ATP synthase complex"/>
    <property type="evidence" value="ECO:0007669"/>
    <property type="project" value="UniProtKB-KW"/>
</dbReference>
<keyword evidence="9" id="KW-0472">Membrane</keyword>
<keyword evidence="10" id="KW-0175">Coiled coil</keyword>
<evidence type="ECO:0000256" key="4">
    <source>
        <dbReference type="ARBA" id="ARBA00022547"/>
    </source>
</evidence>
<keyword evidence="4" id="KW-0138">CF(0)</keyword>
<keyword evidence="6" id="KW-0999">Mitochondrion inner membrane</keyword>
<name>A0A6S8YNK8_9STRA</name>
<keyword evidence="8" id="KW-0496">Mitochondrion</keyword>
<dbReference type="GO" id="GO:0015986">
    <property type="term" value="P:proton motive force-driven ATP synthesis"/>
    <property type="evidence" value="ECO:0007669"/>
    <property type="project" value="InterPro"/>
</dbReference>
<evidence type="ECO:0000256" key="2">
    <source>
        <dbReference type="ARBA" id="ARBA00006842"/>
    </source>
</evidence>
<accession>A0A6S8YNK8</accession>